<comment type="similarity">
    <text evidence="1">Belongs to the peptidase M13 family.</text>
</comment>
<name>A0A833JF47_9BACT</name>
<evidence type="ECO:0000259" key="2">
    <source>
        <dbReference type="Pfam" id="PF01431"/>
    </source>
</evidence>
<dbReference type="AlphaFoldDB" id="A0A833JF47"/>
<dbReference type="RefSeq" id="WP_152212493.1">
    <property type="nucleotide sequence ID" value="NZ_WFLN01000005.1"/>
</dbReference>
<organism evidence="3 4">
    <name type="scientific">Fluviispira multicolorata</name>
    <dbReference type="NCBI Taxonomy" id="2654512"/>
    <lineage>
        <taxon>Bacteria</taxon>
        <taxon>Pseudomonadati</taxon>
        <taxon>Bdellovibrionota</taxon>
        <taxon>Oligoflexia</taxon>
        <taxon>Silvanigrellales</taxon>
        <taxon>Silvanigrellaceae</taxon>
        <taxon>Fluviispira</taxon>
    </lineage>
</organism>
<dbReference type="PANTHER" id="PTHR11733">
    <property type="entry name" value="ZINC METALLOPROTEASE FAMILY M13 NEPRILYSIN-RELATED"/>
    <property type="match status" value="1"/>
</dbReference>
<keyword evidence="4" id="KW-1185">Reference proteome</keyword>
<dbReference type="InterPro" id="IPR024079">
    <property type="entry name" value="MetalloPept_cat_dom_sf"/>
</dbReference>
<sequence length="411" mass="47797">MNITSKIILSLLFFININACNRSQSDDSPLNFNINPCDHFYEYVCSNTRERYPFSNDKQGFIFADIFRLHVKNIKSELGVPEEIRSNFNKFKDQCLEAENNNLNLCQGAAEARYLQNLYAKNINLFIPNFLDHEKKANEIFNRLKFNLIQNVQKSDLIDESIKNKAIAEMNESQLIIQQPKLQEEDANNENIKIDYEVLNSLNDYFYNIAHEKDKKVFIGLSVVQLLNTSHSNKTNINSVSHIIAHELGHILLNPFIGSPQWSYIFKSLREEFNDLEESKNFLPNFFGLTYGEYTFSENFSDLVAMQLSYEDSLLAQNEMEENSKNSKIGTNNNEKEFFISYAKNFCTTKRHAEMPLIVSYENKLIPADMHARAVYRVDLGVRRMPQFSEAFQCAAHNKLSFKPVFDLKIW</sequence>
<evidence type="ECO:0000313" key="4">
    <source>
        <dbReference type="Proteomes" id="UP000442694"/>
    </source>
</evidence>
<evidence type="ECO:0000313" key="3">
    <source>
        <dbReference type="EMBL" id="KAB8032254.1"/>
    </source>
</evidence>
<dbReference type="GO" id="GO:0005886">
    <property type="term" value="C:plasma membrane"/>
    <property type="evidence" value="ECO:0007669"/>
    <property type="project" value="TreeGrafter"/>
</dbReference>
<dbReference type="EMBL" id="WFLN01000005">
    <property type="protein sequence ID" value="KAB8032254.1"/>
    <property type="molecule type" value="Genomic_DNA"/>
</dbReference>
<proteinExistence type="inferred from homology"/>
<dbReference type="GO" id="GO:0004222">
    <property type="term" value="F:metalloendopeptidase activity"/>
    <property type="evidence" value="ECO:0007669"/>
    <property type="project" value="InterPro"/>
</dbReference>
<protein>
    <recommendedName>
        <fullName evidence="2">Peptidase M13 C-terminal domain-containing protein</fullName>
    </recommendedName>
</protein>
<dbReference type="Proteomes" id="UP000442694">
    <property type="component" value="Unassembled WGS sequence"/>
</dbReference>
<dbReference type="PROSITE" id="PS51885">
    <property type="entry name" value="NEPRILYSIN"/>
    <property type="match status" value="1"/>
</dbReference>
<dbReference type="Gene3D" id="3.40.390.10">
    <property type="entry name" value="Collagenase (Catalytic Domain)"/>
    <property type="match status" value="1"/>
</dbReference>
<accession>A0A833JF47</accession>
<comment type="caution">
    <text evidence="3">The sequence shown here is derived from an EMBL/GenBank/DDBJ whole genome shotgun (WGS) entry which is preliminary data.</text>
</comment>
<dbReference type="PANTHER" id="PTHR11733:SF167">
    <property type="entry name" value="FI17812P1-RELATED"/>
    <property type="match status" value="1"/>
</dbReference>
<evidence type="ECO:0000256" key="1">
    <source>
        <dbReference type="ARBA" id="ARBA00007357"/>
    </source>
</evidence>
<dbReference type="SUPFAM" id="SSF55486">
    <property type="entry name" value="Metalloproteases ('zincins'), catalytic domain"/>
    <property type="match status" value="1"/>
</dbReference>
<dbReference type="Pfam" id="PF01431">
    <property type="entry name" value="Peptidase_M13"/>
    <property type="match status" value="1"/>
</dbReference>
<dbReference type="InterPro" id="IPR018497">
    <property type="entry name" value="Peptidase_M13_C"/>
</dbReference>
<reference evidence="3 4" key="1">
    <citation type="submission" date="2019-10" db="EMBL/GenBank/DDBJ databases">
        <title>New genus of Silvanigrellaceae.</title>
        <authorList>
            <person name="Pitt A."/>
            <person name="Hahn M.W."/>
        </authorList>
    </citation>
    <scope>NUCLEOTIDE SEQUENCE [LARGE SCALE GENOMIC DNA]</scope>
    <source>
        <strain evidence="3 4">33A1-SZDP</strain>
    </source>
</reference>
<dbReference type="GO" id="GO:0016485">
    <property type="term" value="P:protein processing"/>
    <property type="evidence" value="ECO:0007669"/>
    <property type="project" value="TreeGrafter"/>
</dbReference>
<gene>
    <name evidence="3" type="ORF">GCL57_06290</name>
</gene>
<feature type="domain" description="Peptidase M13 C-terminal" evidence="2">
    <location>
        <begin position="283"/>
        <end position="403"/>
    </location>
</feature>
<dbReference type="InterPro" id="IPR000718">
    <property type="entry name" value="Peptidase_M13"/>
</dbReference>